<dbReference type="InterPro" id="IPR052077">
    <property type="entry name" value="CcrZ_PhaseVar_Mediator"/>
</dbReference>
<dbReference type="RefSeq" id="WP_132964543.1">
    <property type="nucleotide sequence ID" value="NZ_LEKL01000014.1"/>
</dbReference>
<keyword evidence="5" id="KW-1185">Reference proteome</keyword>
<dbReference type="EMBL" id="VDGV01000062">
    <property type="protein sequence ID" value="TNG91491.1"/>
    <property type="molecule type" value="Genomic_DNA"/>
</dbReference>
<gene>
    <name evidence="2" type="ORF">EDC16_101229</name>
    <name evidence="3" type="ORF">FHQ21_07440</name>
</gene>
<reference evidence="3 5" key="2">
    <citation type="submission" date="2019-05" db="EMBL/GenBank/DDBJ databases">
        <title>Pasteurellaceae isolates from reptiles.</title>
        <authorList>
            <person name="Bojesen A.M."/>
            <person name="Lund E."/>
        </authorList>
    </citation>
    <scope>NUCLEOTIDE SEQUENCE [LARGE SCALE GENOMIC DNA]</scope>
    <source>
        <strain evidence="3 5">ELNT2x</strain>
    </source>
</reference>
<sequence length="275" mass="31555">MLLADILQAEFWQGEVVSCKPLGGLSGDSYCVTVQHKKSRKQRFLLRLQTETSQRLGSMRQLEGDILFNLQALPFVPKVFYQGEDFLVLKWISGRVLGKWHNETLSALAQRLQSLHHYSVLHGSKLGVLPQLDLIQQIFFLLQQLPAEQQGNWLLMLDKLTPFQENEIQVVAHHDLHLQNLVNSQNSGLSIIDWEYAALSNPALELAFFFASNNLTEKQQRYFLAQYLKNNSLISEDRTFTQSIASYFPWVKLLNQLWLKVQQTTALDTEAGALR</sequence>
<dbReference type="AlphaFoldDB" id="A0A4V2W2Z4"/>
<evidence type="ECO:0000313" key="5">
    <source>
        <dbReference type="Proteomes" id="UP000305526"/>
    </source>
</evidence>
<protein>
    <submittedName>
        <fullName evidence="2">Thiamine kinase</fullName>
    </submittedName>
</protein>
<feature type="domain" description="Aminoglycoside phosphotransferase" evidence="1">
    <location>
        <begin position="25"/>
        <end position="230"/>
    </location>
</feature>
<reference evidence="2 4" key="1">
    <citation type="submission" date="2019-03" db="EMBL/GenBank/DDBJ databases">
        <title>Genomic Encyclopedia of Type Strains, Phase IV (KMG-IV): sequencing the most valuable type-strain genomes for metagenomic binning, comparative biology and taxonomic classification.</title>
        <authorList>
            <person name="Goeker M."/>
        </authorList>
    </citation>
    <scope>NUCLEOTIDE SEQUENCE [LARGE SCALE GENOMIC DNA]</scope>
    <source>
        <strain evidence="2 4">DSM 28140</strain>
    </source>
</reference>
<evidence type="ECO:0000313" key="3">
    <source>
        <dbReference type="EMBL" id="TNG91491.1"/>
    </source>
</evidence>
<comment type="caution">
    <text evidence="2">The sequence shown here is derived from an EMBL/GenBank/DDBJ whole genome shotgun (WGS) entry which is preliminary data.</text>
</comment>
<dbReference type="SUPFAM" id="SSF56112">
    <property type="entry name" value="Protein kinase-like (PK-like)"/>
    <property type="match status" value="1"/>
</dbReference>
<keyword evidence="2" id="KW-0808">Transferase</keyword>
<keyword evidence="2" id="KW-0418">Kinase</keyword>
<dbReference type="EMBL" id="SMCP01000001">
    <property type="protein sequence ID" value="TCV89919.1"/>
    <property type="molecule type" value="Genomic_DNA"/>
</dbReference>
<dbReference type="Pfam" id="PF01636">
    <property type="entry name" value="APH"/>
    <property type="match status" value="1"/>
</dbReference>
<dbReference type="PANTHER" id="PTHR40086:SF1">
    <property type="entry name" value="CELL CYCLE REGULATOR CCRZ"/>
    <property type="match status" value="1"/>
</dbReference>
<dbReference type="Gene3D" id="3.30.200.20">
    <property type="entry name" value="Phosphorylase Kinase, domain 1"/>
    <property type="match status" value="1"/>
</dbReference>
<dbReference type="Gene3D" id="3.90.1200.10">
    <property type="match status" value="1"/>
</dbReference>
<accession>A0A4V2W2Z4</accession>
<evidence type="ECO:0000313" key="4">
    <source>
        <dbReference type="Proteomes" id="UP000294619"/>
    </source>
</evidence>
<dbReference type="Proteomes" id="UP000305526">
    <property type="component" value="Unassembled WGS sequence"/>
</dbReference>
<dbReference type="InterPro" id="IPR011009">
    <property type="entry name" value="Kinase-like_dom_sf"/>
</dbReference>
<dbReference type="PANTHER" id="PTHR40086">
    <property type="entry name" value="PHOSPHOTRANSFERASE YTMP-RELATED"/>
    <property type="match status" value="1"/>
</dbReference>
<dbReference type="InterPro" id="IPR002575">
    <property type="entry name" value="Aminoglycoside_PTrfase"/>
</dbReference>
<dbReference type="GO" id="GO:0016301">
    <property type="term" value="F:kinase activity"/>
    <property type="evidence" value="ECO:0007669"/>
    <property type="project" value="UniProtKB-KW"/>
</dbReference>
<evidence type="ECO:0000313" key="2">
    <source>
        <dbReference type="EMBL" id="TCV89919.1"/>
    </source>
</evidence>
<name>A0A4V2W2Z4_9PAST</name>
<proteinExistence type="predicted"/>
<organism evidence="2 4">
    <name type="scientific">Testudinibacter aquarius</name>
    <dbReference type="NCBI Taxonomy" id="1524974"/>
    <lineage>
        <taxon>Bacteria</taxon>
        <taxon>Pseudomonadati</taxon>
        <taxon>Pseudomonadota</taxon>
        <taxon>Gammaproteobacteria</taxon>
        <taxon>Pasteurellales</taxon>
        <taxon>Pasteurellaceae</taxon>
        <taxon>Testudinibacter</taxon>
    </lineage>
</organism>
<dbReference type="Proteomes" id="UP000294619">
    <property type="component" value="Unassembled WGS sequence"/>
</dbReference>
<evidence type="ECO:0000259" key="1">
    <source>
        <dbReference type="Pfam" id="PF01636"/>
    </source>
</evidence>